<accession>K9XMT3</accession>
<dbReference type="EMBL" id="CP003653">
    <property type="protein sequence ID" value="AFZ33910.1"/>
    <property type="molecule type" value="Genomic_DNA"/>
</dbReference>
<organism evidence="1 2">
    <name type="scientific">Stanieria cyanosphaera (strain ATCC 29371 / PCC 7437)</name>
    <dbReference type="NCBI Taxonomy" id="111780"/>
    <lineage>
        <taxon>Bacteria</taxon>
        <taxon>Bacillati</taxon>
        <taxon>Cyanobacteriota</taxon>
        <taxon>Cyanophyceae</taxon>
        <taxon>Pleurocapsales</taxon>
        <taxon>Dermocarpellaceae</taxon>
        <taxon>Stanieria</taxon>
    </lineage>
</organism>
<dbReference type="Pfam" id="PF06078">
    <property type="entry name" value="DUF937"/>
    <property type="match status" value="1"/>
</dbReference>
<proteinExistence type="predicted"/>
<evidence type="ECO:0008006" key="3">
    <source>
        <dbReference type="Google" id="ProtNLM"/>
    </source>
</evidence>
<evidence type="ECO:0000313" key="2">
    <source>
        <dbReference type="Proteomes" id="UP000010473"/>
    </source>
</evidence>
<dbReference type="HOGENOM" id="CLU_1523680_0_0_3"/>
<dbReference type="RefSeq" id="WP_015191583.1">
    <property type="nucleotide sequence ID" value="NC_019748.1"/>
</dbReference>
<sequence>MSLFNQILGAINNPEQEANPNQLASILDTVQKLSGNYNTNPSAIQSAMSIVGSFTRSALQNQRSNGGEGQVQQLINQFAGTQANYQVLQALFNNSQLQNMTQQISNRTGLNPQAIQSLLPILVPLVLNFLKTGNNTTRSQANNSVLDSFLDGDRDGDVDIADAISMASRFLGR</sequence>
<name>K9XMT3_STAC7</name>
<dbReference type="Proteomes" id="UP000010473">
    <property type="component" value="Chromosome"/>
</dbReference>
<keyword evidence="2" id="KW-1185">Reference proteome</keyword>
<dbReference type="OrthoDB" id="530933at2"/>
<dbReference type="AlphaFoldDB" id="K9XMT3"/>
<dbReference type="InterPro" id="IPR009282">
    <property type="entry name" value="DUF937"/>
</dbReference>
<evidence type="ECO:0000313" key="1">
    <source>
        <dbReference type="EMBL" id="AFZ33910.1"/>
    </source>
</evidence>
<dbReference type="eggNOG" id="COG5403">
    <property type="taxonomic scope" value="Bacteria"/>
</dbReference>
<protein>
    <recommendedName>
        <fullName evidence="3">DUF937 domain-containing protein</fullName>
    </recommendedName>
</protein>
<dbReference type="KEGG" id="scs:Sta7437_0297"/>
<reference evidence="2" key="1">
    <citation type="journal article" date="2013" name="Proc. Natl. Acad. Sci. U.S.A.">
        <title>Improving the coverage of the cyanobacterial phylum using diversity-driven genome sequencing.</title>
        <authorList>
            <person name="Shih P.M."/>
            <person name="Wu D."/>
            <person name="Latifi A."/>
            <person name="Axen S.D."/>
            <person name="Fewer D.P."/>
            <person name="Talla E."/>
            <person name="Calteau A."/>
            <person name="Cai F."/>
            <person name="Tandeau de Marsac N."/>
            <person name="Rippka R."/>
            <person name="Herdman M."/>
            <person name="Sivonen K."/>
            <person name="Coursin T."/>
            <person name="Laurent T."/>
            <person name="Goodwin L."/>
            <person name="Nolan M."/>
            <person name="Davenport K.W."/>
            <person name="Han C.S."/>
            <person name="Rubin E.M."/>
            <person name="Eisen J.A."/>
            <person name="Woyke T."/>
            <person name="Gugger M."/>
            <person name="Kerfeld C.A."/>
        </authorList>
    </citation>
    <scope>NUCLEOTIDE SEQUENCE [LARGE SCALE GENOMIC DNA]</scope>
    <source>
        <strain evidence="2">ATCC 29371 / PCC 7437</strain>
    </source>
</reference>
<gene>
    <name evidence="1" type="ordered locus">Sta7437_0297</name>
</gene>